<protein>
    <recommendedName>
        <fullName evidence="4">Secreted protein</fullName>
    </recommendedName>
</protein>
<evidence type="ECO:0000313" key="2">
    <source>
        <dbReference type="EMBL" id="MCG2615119.1"/>
    </source>
</evidence>
<organism evidence="2 3">
    <name type="scientific">Terrimonas ginsenosidimutans</name>
    <dbReference type="NCBI Taxonomy" id="2908004"/>
    <lineage>
        <taxon>Bacteria</taxon>
        <taxon>Pseudomonadati</taxon>
        <taxon>Bacteroidota</taxon>
        <taxon>Chitinophagia</taxon>
        <taxon>Chitinophagales</taxon>
        <taxon>Chitinophagaceae</taxon>
        <taxon>Terrimonas</taxon>
    </lineage>
</organism>
<sequence>MKYMLFFLMTRGYIFTGVIVECSCSGNIPIVRFIDRRSRLSAASSTEAATKGPGQKQDGSRPDHGGQKEGYFADLFPGQKGLRPAGRWEIVEL</sequence>
<dbReference type="RefSeq" id="WP_237872175.1">
    <property type="nucleotide sequence ID" value="NZ_JAKLTR010000007.1"/>
</dbReference>
<accession>A0ABS9KS30</accession>
<dbReference type="EMBL" id="JAKLTR010000007">
    <property type="protein sequence ID" value="MCG2615119.1"/>
    <property type="molecule type" value="Genomic_DNA"/>
</dbReference>
<evidence type="ECO:0008006" key="4">
    <source>
        <dbReference type="Google" id="ProtNLM"/>
    </source>
</evidence>
<comment type="caution">
    <text evidence="2">The sequence shown here is derived from an EMBL/GenBank/DDBJ whole genome shotgun (WGS) entry which is preliminary data.</text>
</comment>
<proteinExistence type="predicted"/>
<evidence type="ECO:0000313" key="3">
    <source>
        <dbReference type="Proteomes" id="UP001165367"/>
    </source>
</evidence>
<gene>
    <name evidence="2" type="ORF">LZZ85_12540</name>
</gene>
<feature type="compositionally biased region" description="Basic and acidic residues" evidence="1">
    <location>
        <begin position="58"/>
        <end position="67"/>
    </location>
</feature>
<reference evidence="2" key="1">
    <citation type="submission" date="2022-01" db="EMBL/GenBank/DDBJ databases">
        <authorList>
            <person name="Jo J.-H."/>
            <person name="Im W.-T."/>
        </authorList>
    </citation>
    <scope>NUCLEOTIDE SEQUENCE</scope>
    <source>
        <strain evidence="2">NA20</strain>
    </source>
</reference>
<keyword evidence="3" id="KW-1185">Reference proteome</keyword>
<name>A0ABS9KS30_9BACT</name>
<feature type="region of interest" description="Disordered" evidence="1">
    <location>
        <begin position="44"/>
        <end position="81"/>
    </location>
</feature>
<evidence type="ECO:0000256" key="1">
    <source>
        <dbReference type="SAM" id="MobiDB-lite"/>
    </source>
</evidence>
<dbReference type="Proteomes" id="UP001165367">
    <property type="component" value="Unassembled WGS sequence"/>
</dbReference>